<evidence type="ECO:0000313" key="3">
    <source>
        <dbReference type="Proteomes" id="UP000708208"/>
    </source>
</evidence>
<comment type="caution">
    <text evidence="2">The sequence shown here is derived from an EMBL/GenBank/DDBJ whole genome shotgun (WGS) entry which is preliminary data.</text>
</comment>
<accession>A0A8J2K8N9</accession>
<gene>
    <name evidence="2" type="ORF">AFUS01_LOCUS19833</name>
</gene>
<feature type="region of interest" description="Disordered" evidence="1">
    <location>
        <begin position="1"/>
        <end position="26"/>
    </location>
</feature>
<feature type="non-terminal residue" evidence="2">
    <location>
        <position position="1"/>
    </location>
</feature>
<protein>
    <submittedName>
        <fullName evidence="2">Uncharacterized protein</fullName>
    </submittedName>
</protein>
<dbReference type="AlphaFoldDB" id="A0A8J2K8N9"/>
<sequence>MSKPGINRWNRKNYPNGQTPTSDKRYWKQPSCSAHFGSRKQTYDTDERPGIDVFLLTHKTLQGFLLKWTLSCLMILVSL</sequence>
<dbReference type="Proteomes" id="UP000708208">
    <property type="component" value="Unassembled WGS sequence"/>
</dbReference>
<reference evidence="2" key="1">
    <citation type="submission" date="2021-06" db="EMBL/GenBank/DDBJ databases">
        <authorList>
            <person name="Hodson N. C."/>
            <person name="Mongue J. A."/>
            <person name="Jaron S. K."/>
        </authorList>
    </citation>
    <scope>NUCLEOTIDE SEQUENCE</scope>
</reference>
<organism evidence="2 3">
    <name type="scientific">Allacma fusca</name>
    <dbReference type="NCBI Taxonomy" id="39272"/>
    <lineage>
        <taxon>Eukaryota</taxon>
        <taxon>Metazoa</taxon>
        <taxon>Ecdysozoa</taxon>
        <taxon>Arthropoda</taxon>
        <taxon>Hexapoda</taxon>
        <taxon>Collembola</taxon>
        <taxon>Symphypleona</taxon>
        <taxon>Sminthuridae</taxon>
        <taxon>Allacma</taxon>
    </lineage>
</organism>
<keyword evidence="3" id="KW-1185">Reference proteome</keyword>
<evidence type="ECO:0000313" key="2">
    <source>
        <dbReference type="EMBL" id="CAG7731227.1"/>
    </source>
</evidence>
<proteinExistence type="predicted"/>
<evidence type="ECO:0000256" key="1">
    <source>
        <dbReference type="SAM" id="MobiDB-lite"/>
    </source>
</evidence>
<dbReference type="EMBL" id="CAJVCH010208230">
    <property type="protein sequence ID" value="CAG7731227.1"/>
    <property type="molecule type" value="Genomic_DNA"/>
</dbReference>
<name>A0A8J2K8N9_9HEXA</name>